<dbReference type="EMBL" id="BPLR01014405">
    <property type="protein sequence ID" value="GIY68581.1"/>
    <property type="molecule type" value="Genomic_DNA"/>
</dbReference>
<feature type="non-terminal residue" evidence="2">
    <location>
        <position position="1"/>
    </location>
</feature>
<gene>
    <name evidence="2" type="ORF">CEXT_274161</name>
</gene>
<name>A0AAV4VFA7_CAEEX</name>
<reference evidence="2 3" key="1">
    <citation type="submission" date="2021-06" db="EMBL/GenBank/DDBJ databases">
        <title>Caerostris extrusa draft genome.</title>
        <authorList>
            <person name="Kono N."/>
            <person name="Arakawa K."/>
        </authorList>
    </citation>
    <scope>NUCLEOTIDE SEQUENCE [LARGE SCALE GENOMIC DNA]</scope>
</reference>
<keyword evidence="1" id="KW-0732">Signal</keyword>
<feature type="signal peptide" evidence="1">
    <location>
        <begin position="1"/>
        <end position="22"/>
    </location>
</feature>
<accession>A0AAV4VFA7</accession>
<dbReference type="AlphaFoldDB" id="A0AAV4VFA7"/>
<comment type="caution">
    <text evidence="2">The sequence shown here is derived from an EMBL/GenBank/DDBJ whole genome shotgun (WGS) entry which is preliminary data.</text>
</comment>
<proteinExistence type="predicted"/>
<evidence type="ECO:0000313" key="3">
    <source>
        <dbReference type="Proteomes" id="UP001054945"/>
    </source>
</evidence>
<feature type="chain" id="PRO_5043539965" evidence="1">
    <location>
        <begin position="23"/>
        <end position="46"/>
    </location>
</feature>
<sequence length="46" mass="5399">ISLLMHSDVVWCSSLLMWLCEAYIRDEPNIFTVRWPGEDRCVTLEA</sequence>
<dbReference type="Proteomes" id="UP001054945">
    <property type="component" value="Unassembled WGS sequence"/>
</dbReference>
<keyword evidence="3" id="KW-1185">Reference proteome</keyword>
<evidence type="ECO:0000313" key="2">
    <source>
        <dbReference type="EMBL" id="GIY68581.1"/>
    </source>
</evidence>
<evidence type="ECO:0000256" key="1">
    <source>
        <dbReference type="SAM" id="SignalP"/>
    </source>
</evidence>
<protein>
    <submittedName>
        <fullName evidence="2">Uncharacterized protein</fullName>
    </submittedName>
</protein>
<organism evidence="2 3">
    <name type="scientific">Caerostris extrusa</name>
    <name type="common">Bark spider</name>
    <name type="synonym">Caerostris bankana</name>
    <dbReference type="NCBI Taxonomy" id="172846"/>
    <lineage>
        <taxon>Eukaryota</taxon>
        <taxon>Metazoa</taxon>
        <taxon>Ecdysozoa</taxon>
        <taxon>Arthropoda</taxon>
        <taxon>Chelicerata</taxon>
        <taxon>Arachnida</taxon>
        <taxon>Araneae</taxon>
        <taxon>Araneomorphae</taxon>
        <taxon>Entelegynae</taxon>
        <taxon>Araneoidea</taxon>
        <taxon>Araneidae</taxon>
        <taxon>Caerostris</taxon>
    </lineage>
</organism>